<name>A0AAU9VZ25_9CNID</name>
<keyword evidence="2" id="KW-1185">Reference proteome</keyword>
<organism evidence="1 2">
    <name type="scientific">Pocillopora meandrina</name>
    <dbReference type="NCBI Taxonomy" id="46732"/>
    <lineage>
        <taxon>Eukaryota</taxon>
        <taxon>Metazoa</taxon>
        <taxon>Cnidaria</taxon>
        <taxon>Anthozoa</taxon>
        <taxon>Hexacorallia</taxon>
        <taxon>Scleractinia</taxon>
        <taxon>Astrocoeniina</taxon>
        <taxon>Pocilloporidae</taxon>
        <taxon>Pocillopora</taxon>
    </lineage>
</organism>
<reference evidence="1 2" key="1">
    <citation type="submission" date="2022-05" db="EMBL/GenBank/DDBJ databases">
        <authorList>
            <consortium name="Genoscope - CEA"/>
            <person name="William W."/>
        </authorList>
    </citation>
    <scope>NUCLEOTIDE SEQUENCE [LARGE SCALE GENOMIC DNA]</scope>
</reference>
<gene>
    <name evidence="1" type="ORF">PMEA_00025951</name>
</gene>
<protein>
    <submittedName>
        <fullName evidence="1">Uncharacterized protein</fullName>
    </submittedName>
</protein>
<dbReference type="Proteomes" id="UP001159428">
    <property type="component" value="Unassembled WGS sequence"/>
</dbReference>
<sequence length="92" mass="11003">MECTQEHDIHLCREIIVQESLNNRKELKFRVGMRSVRERFGDIQKEYLKKNRTDERSCGTSIDITEQDQLLEEITEKEKAAEGNREYDKNKK</sequence>
<dbReference type="EMBL" id="CALNXJ010000005">
    <property type="protein sequence ID" value="CAH3040331.1"/>
    <property type="molecule type" value="Genomic_DNA"/>
</dbReference>
<proteinExistence type="predicted"/>
<evidence type="ECO:0000313" key="1">
    <source>
        <dbReference type="EMBL" id="CAH3040331.1"/>
    </source>
</evidence>
<evidence type="ECO:0000313" key="2">
    <source>
        <dbReference type="Proteomes" id="UP001159428"/>
    </source>
</evidence>
<accession>A0AAU9VZ25</accession>
<comment type="caution">
    <text evidence="1">The sequence shown here is derived from an EMBL/GenBank/DDBJ whole genome shotgun (WGS) entry which is preliminary data.</text>
</comment>
<dbReference type="AlphaFoldDB" id="A0AAU9VZ25"/>